<feature type="compositionally biased region" description="Basic and acidic residues" evidence="2">
    <location>
        <begin position="238"/>
        <end position="254"/>
    </location>
</feature>
<evidence type="ECO:0000313" key="4">
    <source>
        <dbReference type="EMBL" id="KAF5378777.1"/>
    </source>
</evidence>
<name>A0A8H5H8Q1_9AGAR</name>
<evidence type="ECO:0000256" key="2">
    <source>
        <dbReference type="SAM" id="MobiDB-lite"/>
    </source>
</evidence>
<dbReference type="InterPro" id="IPR013087">
    <property type="entry name" value="Znf_C2H2_type"/>
</dbReference>
<dbReference type="OrthoDB" id="654211at2759"/>
<dbReference type="SMART" id="SM00355">
    <property type="entry name" value="ZnF_C2H2"/>
    <property type="match status" value="2"/>
</dbReference>
<gene>
    <name evidence="4" type="ORF">D9615_006930</name>
</gene>
<evidence type="ECO:0000256" key="1">
    <source>
        <dbReference type="PROSITE-ProRule" id="PRU00042"/>
    </source>
</evidence>
<proteinExistence type="predicted"/>
<feature type="domain" description="C2H2-type" evidence="3">
    <location>
        <begin position="20"/>
        <end position="47"/>
    </location>
</feature>
<evidence type="ECO:0000313" key="5">
    <source>
        <dbReference type="Proteomes" id="UP000565441"/>
    </source>
</evidence>
<keyword evidence="1" id="KW-0863">Zinc-finger</keyword>
<dbReference type="SUPFAM" id="SSF57667">
    <property type="entry name" value="beta-beta-alpha zinc fingers"/>
    <property type="match status" value="1"/>
</dbReference>
<accession>A0A8H5H8Q1</accession>
<dbReference type="InterPro" id="IPR036236">
    <property type="entry name" value="Znf_C2H2_sf"/>
</dbReference>
<feature type="region of interest" description="Disordered" evidence="2">
    <location>
        <begin position="238"/>
        <end position="266"/>
    </location>
</feature>
<dbReference type="PROSITE" id="PS00028">
    <property type="entry name" value="ZINC_FINGER_C2H2_1"/>
    <property type="match status" value="1"/>
</dbReference>
<reference evidence="4 5" key="1">
    <citation type="journal article" date="2020" name="ISME J.">
        <title>Uncovering the hidden diversity of litter-decomposition mechanisms in mushroom-forming fungi.</title>
        <authorList>
            <person name="Floudas D."/>
            <person name="Bentzer J."/>
            <person name="Ahren D."/>
            <person name="Johansson T."/>
            <person name="Persson P."/>
            <person name="Tunlid A."/>
        </authorList>
    </citation>
    <scope>NUCLEOTIDE SEQUENCE [LARGE SCALE GENOMIC DNA]</scope>
    <source>
        <strain evidence="4 5">CBS 661.87</strain>
    </source>
</reference>
<organism evidence="4 5">
    <name type="scientific">Tricholomella constricta</name>
    <dbReference type="NCBI Taxonomy" id="117010"/>
    <lineage>
        <taxon>Eukaryota</taxon>
        <taxon>Fungi</taxon>
        <taxon>Dikarya</taxon>
        <taxon>Basidiomycota</taxon>
        <taxon>Agaricomycotina</taxon>
        <taxon>Agaricomycetes</taxon>
        <taxon>Agaricomycetidae</taxon>
        <taxon>Agaricales</taxon>
        <taxon>Tricholomatineae</taxon>
        <taxon>Lyophyllaceae</taxon>
        <taxon>Tricholomella</taxon>
    </lineage>
</organism>
<keyword evidence="5" id="KW-1185">Reference proteome</keyword>
<dbReference type="Pfam" id="PF00096">
    <property type="entry name" value="zf-C2H2"/>
    <property type="match status" value="1"/>
</dbReference>
<protein>
    <recommendedName>
        <fullName evidence="3">C2H2-type domain-containing protein</fullName>
    </recommendedName>
</protein>
<feature type="compositionally biased region" description="Polar residues" evidence="2">
    <location>
        <begin position="255"/>
        <end position="264"/>
    </location>
</feature>
<comment type="caution">
    <text evidence="4">The sequence shown here is derived from an EMBL/GenBank/DDBJ whole genome shotgun (WGS) entry which is preliminary data.</text>
</comment>
<sequence length="292" mass="33170">MSSSQVNLDDLCRDPNDGAYHCPSCETPFTRRSNLRRHFVIHTRNLPFKCPNCEERFSRGDELHYHSLLCNETSWRDTTDFFFQSAFNRPEGFDAMLTDHSESPIRAQSLLPQNSLASSPSNQSSPDKDQALEDLLSSFATTAMPDMQQHGLPYDQFSTLEELTAFSSVGSGILSPSRSRCSSANRVAPYPRRVQQYNGGHRSRKSKEKPIYTRRQVDDMLDAVSTCFAGTMEEVLRRVDSQSKPPEKQLESTRRTTTQASPSSELRKMLSETLPRLFDSLQSVLEDKNRVE</sequence>
<dbReference type="EMBL" id="JAACJP010000018">
    <property type="protein sequence ID" value="KAF5378777.1"/>
    <property type="molecule type" value="Genomic_DNA"/>
</dbReference>
<dbReference type="AlphaFoldDB" id="A0A8H5H8Q1"/>
<dbReference type="Gene3D" id="3.30.160.60">
    <property type="entry name" value="Classic Zinc Finger"/>
    <property type="match status" value="1"/>
</dbReference>
<dbReference type="PROSITE" id="PS50157">
    <property type="entry name" value="ZINC_FINGER_C2H2_2"/>
    <property type="match status" value="1"/>
</dbReference>
<keyword evidence="1" id="KW-0862">Zinc</keyword>
<evidence type="ECO:0000259" key="3">
    <source>
        <dbReference type="PROSITE" id="PS50157"/>
    </source>
</evidence>
<keyword evidence="1" id="KW-0479">Metal-binding</keyword>
<dbReference type="Proteomes" id="UP000565441">
    <property type="component" value="Unassembled WGS sequence"/>
</dbReference>
<dbReference type="GO" id="GO:0008270">
    <property type="term" value="F:zinc ion binding"/>
    <property type="evidence" value="ECO:0007669"/>
    <property type="project" value="UniProtKB-KW"/>
</dbReference>